<gene>
    <name evidence="2" type="ORF">CR513_55901</name>
</gene>
<dbReference type="EMBL" id="QJKJ01013899">
    <property type="protein sequence ID" value="RDX65442.1"/>
    <property type="molecule type" value="Genomic_DNA"/>
</dbReference>
<protein>
    <submittedName>
        <fullName evidence="2">Uncharacterized protein</fullName>
    </submittedName>
</protein>
<evidence type="ECO:0000313" key="2">
    <source>
        <dbReference type="EMBL" id="RDX65442.1"/>
    </source>
</evidence>
<feature type="compositionally biased region" description="Basic and acidic residues" evidence="1">
    <location>
        <begin position="21"/>
        <end position="34"/>
    </location>
</feature>
<proteinExistence type="predicted"/>
<reference evidence="2" key="1">
    <citation type="submission" date="2018-05" db="EMBL/GenBank/DDBJ databases">
        <title>Draft genome of Mucuna pruriens seed.</title>
        <authorList>
            <person name="Nnadi N.E."/>
            <person name="Vos R."/>
            <person name="Hasami M.H."/>
            <person name="Devisetty U.K."/>
            <person name="Aguiy J.C."/>
        </authorList>
    </citation>
    <scope>NUCLEOTIDE SEQUENCE [LARGE SCALE GENOMIC DNA]</scope>
    <source>
        <strain evidence="2">JCA_2017</strain>
    </source>
</reference>
<keyword evidence="3" id="KW-1185">Reference proteome</keyword>
<accession>A0A371EHA9</accession>
<evidence type="ECO:0000313" key="3">
    <source>
        <dbReference type="Proteomes" id="UP000257109"/>
    </source>
</evidence>
<organism evidence="2 3">
    <name type="scientific">Mucuna pruriens</name>
    <name type="common">Velvet bean</name>
    <name type="synonym">Dolichos pruriens</name>
    <dbReference type="NCBI Taxonomy" id="157652"/>
    <lineage>
        <taxon>Eukaryota</taxon>
        <taxon>Viridiplantae</taxon>
        <taxon>Streptophyta</taxon>
        <taxon>Embryophyta</taxon>
        <taxon>Tracheophyta</taxon>
        <taxon>Spermatophyta</taxon>
        <taxon>Magnoliopsida</taxon>
        <taxon>eudicotyledons</taxon>
        <taxon>Gunneridae</taxon>
        <taxon>Pentapetalae</taxon>
        <taxon>rosids</taxon>
        <taxon>fabids</taxon>
        <taxon>Fabales</taxon>
        <taxon>Fabaceae</taxon>
        <taxon>Papilionoideae</taxon>
        <taxon>50 kb inversion clade</taxon>
        <taxon>NPAAA clade</taxon>
        <taxon>indigoferoid/millettioid clade</taxon>
        <taxon>Phaseoleae</taxon>
        <taxon>Mucuna</taxon>
    </lineage>
</organism>
<dbReference type="AlphaFoldDB" id="A0A371EHA9"/>
<feature type="non-terminal residue" evidence="2">
    <location>
        <position position="155"/>
    </location>
</feature>
<feature type="non-terminal residue" evidence="2">
    <location>
        <position position="1"/>
    </location>
</feature>
<evidence type="ECO:0000256" key="1">
    <source>
        <dbReference type="SAM" id="MobiDB-lite"/>
    </source>
</evidence>
<feature type="region of interest" description="Disordered" evidence="1">
    <location>
        <begin position="1"/>
        <end position="34"/>
    </location>
</feature>
<comment type="caution">
    <text evidence="2">The sequence shown here is derived from an EMBL/GenBank/DDBJ whole genome shotgun (WGS) entry which is preliminary data.</text>
</comment>
<dbReference type="Proteomes" id="UP000257109">
    <property type="component" value="Unassembled WGS sequence"/>
</dbReference>
<name>A0A371EHA9_MUCPR</name>
<sequence>MVHPREGNYKQGNELTPYTIENKKGPNLEGDREVNPRRPLKQVRSNTKGFGIEKLTLVPTNPITSMRWRATQGQEPVKALVRAILPRDLVTTKRSIHYLIIILARRRIYIRCVVATFVESMNMRKGTMTVMVRSRVIRDVVGMCVTMLNNFGASI</sequence>